<name>V5BAF6_TRYCR</name>
<feature type="region of interest" description="Disordered" evidence="1">
    <location>
        <begin position="91"/>
        <end position="112"/>
    </location>
</feature>
<accession>V5BAF6</accession>
<comment type="caution">
    <text evidence="3">The sequence shown here is derived from an EMBL/GenBank/DDBJ whole genome shotgun (WGS) entry which is preliminary data.</text>
</comment>
<dbReference type="EMBL" id="AYLP01000296">
    <property type="protein sequence ID" value="ESS61378.1"/>
    <property type="molecule type" value="Genomic_DNA"/>
</dbReference>
<gene>
    <name evidence="3" type="ORF">TCDM_11041</name>
</gene>
<keyword evidence="2" id="KW-1133">Transmembrane helix</keyword>
<evidence type="ECO:0000313" key="3">
    <source>
        <dbReference type="EMBL" id="ESS61378.1"/>
    </source>
</evidence>
<feature type="transmembrane region" description="Helical" evidence="2">
    <location>
        <begin position="166"/>
        <end position="190"/>
    </location>
</feature>
<evidence type="ECO:0000256" key="2">
    <source>
        <dbReference type="SAM" id="Phobius"/>
    </source>
</evidence>
<dbReference type="Proteomes" id="UP000017861">
    <property type="component" value="Unassembled WGS sequence"/>
</dbReference>
<dbReference type="AlphaFoldDB" id="V5BAF6"/>
<sequence>MDGSFTPYALEFTIRDCLPGVAPGPGGVSSAFLRRLAPAARSSHRTMINTSLADGSLRISCETGTPLPSANTGGTHAARRELLTTPAALCPARGERRTGPPPPVSTAGTPPTPVCIHTTTRGGCMGLCGWWEGGGVTDFSASARLCFGGRTVEGIVYDRMSLRATVFWLLLLLSFILFFLSVQLEILLLYQHNYRFKVLGVTRSLRIGSTGISIWRNRVTGFAIFRKGFDRQELWSTVRERHNATALLIRVWVGGCSLRWLRFRAVGNVCGAGPFWLCVWRCLWRWCWLRWQRGCPRCMRWCCDRGAARWTEPSRLAAPWTRC</sequence>
<keyword evidence="2" id="KW-0472">Membrane</keyword>
<evidence type="ECO:0000313" key="4">
    <source>
        <dbReference type="Proteomes" id="UP000017861"/>
    </source>
</evidence>
<dbReference type="VEuPathDB" id="TriTrypDB:TCDM_11041"/>
<evidence type="ECO:0000256" key="1">
    <source>
        <dbReference type="SAM" id="MobiDB-lite"/>
    </source>
</evidence>
<protein>
    <submittedName>
        <fullName evidence="3">Uncharacterized protein</fullName>
    </submittedName>
</protein>
<proteinExistence type="predicted"/>
<keyword evidence="2" id="KW-0812">Transmembrane</keyword>
<organism evidence="3 4">
    <name type="scientific">Trypanosoma cruzi Dm28c</name>
    <dbReference type="NCBI Taxonomy" id="1416333"/>
    <lineage>
        <taxon>Eukaryota</taxon>
        <taxon>Discoba</taxon>
        <taxon>Euglenozoa</taxon>
        <taxon>Kinetoplastea</taxon>
        <taxon>Metakinetoplastina</taxon>
        <taxon>Trypanosomatida</taxon>
        <taxon>Trypanosomatidae</taxon>
        <taxon>Trypanosoma</taxon>
        <taxon>Schizotrypanum</taxon>
    </lineage>
</organism>
<reference evidence="3 4" key="1">
    <citation type="journal article" date="2014" name="Genome Announc.">
        <title>Trypanosoma cruzi Clone Dm28c Draft Genome Sequence.</title>
        <authorList>
            <person name="Grisard E.C."/>
            <person name="Teixeira S.M."/>
            <person name="de Almeida L.G."/>
            <person name="Stoco P.H."/>
            <person name="Gerber A.L."/>
            <person name="Talavera-Lopez C."/>
            <person name="Lima O.C."/>
            <person name="Andersson B."/>
            <person name="de Vasconcelos A.T."/>
        </authorList>
    </citation>
    <scope>NUCLEOTIDE SEQUENCE [LARGE SCALE GENOMIC DNA]</scope>
    <source>
        <strain evidence="3 4">Dm28c</strain>
    </source>
</reference>